<evidence type="ECO:0000256" key="1">
    <source>
        <dbReference type="PROSITE-ProRule" id="PRU10141"/>
    </source>
</evidence>
<dbReference type="InterPro" id="IPR017441">
    <property type="entry name" value="Protein_kinase_ATP_BS"/>
</dbReference>
<feature type="domain" description="Protein kinase" evidence="3">
    <location>
        <begin position="458"/>
        <end position="791"/>
    </location>
</feature>
<dbReference type="CDD" id="cd00180">
    <property type="entry name" value="PKc"/>
    <property type="match status" value="1"/>
</dbReference>
<keyword evidence="1" id="KW-0547">Nucleotide-binding</keyword>
<dbReference type="GO" id="GO:0004674">
    <property type="term" value="F:protein serine/threonine kinase activity"/>
    <property type="evidence" value="ECO:0007669"/>
    <property type="project" value="TreeGrafter"/>
</dbReference>
<evidence type="ECO:0000256" key="2">
    <source>
        <dbReference type="SAM" id="MobiDB-lite"/>
    </source>
</evidence>
<evidence type="ECO:0000259" key="3">
    <source>
        <dbReference type="PROSITE" id="PS50011"/>
    </source>
</evidence>
<dbReference type="Gene3D" id="1.10.510.10">
    <property type="entry name" value="Transferase(Phosphotransferase) domain 1"/>
    <property type="match status" value="1"/>
</dbReference>
<feature type="compositionally biased region" description="Basic and acidic residues" evidence="2">
    <location>
        <begin position="838"/>
        <end position="849"/>
    </location>
</feature>
<dbReference type="SUPFAM" id="SSF56112">
    <property type="entry name" value="Protein kinase-like (PK-like)"/>
    <property type="match status" value="1"/>
</dbReference>
<protein>
    <recommendedName>
        <fullName evidence="3">Protein kinase domain-containing protein</fullName>
    </recommendedName>
</protein>
<dbReference type="PROSITE" id="PS50011">
    <property type="entry name" value="PROTEIN_KINASE_DOM"/>
    <property type="match status" value="1"/>
</dbReference>
<feature type="compositionally biased region" description="Polar residues" evidence="2">
    <location>
        <begin position="47"/>
        <end position="62"/>
    </location>
</feature>
<feature type="compositionally biased region" description="Polar residues" evidence="2">
    <location>
        <begin position="808"/>
        <end position="825"/>
    </location>
</feature>
<dbReference type="InterPro" id="IPR000719">
    <property type="entry name" value="Prot_kinase_dom"/>
</dbReference>
<dbReference type="GO" id="GO:0005524">
    <property type="term" value="F:ATP binding"/>
    <property type="evidence" value="ECO:0007669"/>
    <property type="project" value="UniProtKB-UniRule"/>
</dbReference>
<dbReference type="PANTHER" id="PTHR24359:SF1">
    <property type="entry name" value="INHIBITOR OF NUCLEAR FACTOR KAPPA-B KINASE EPSILON SUBUNIT HOMOLOG 1-RELATED"/>
    <property type="match status" value="1"/>
</dbReference>
<dbReference type="AlphaFoldDB" id="A0AAN6EN28"/>
<dbReference type="Pfam" id="PF00069">
    <property type="entry name" value="Pkinase"/>
    <property type="match status" value="1"/>
</dbReference>
<feature type="region of interest" description="Disordered" evidence="2">
    <location>
        <begin position="1"/>
        <end position="154"/>
    </location>
</feature>
<evidence type="ECO:0000313" key="5">
    <source>
        <dbReference type="Proteomes" id="UP001161757"/>
    </source>
</evidence>
<accession>A0AAN6EN28</accession>
<comment type="caution">
    <text evidence="4">The sequence shown here is derived from an EMBL/GenBank/DDBJ whole genome shotgun (WGS) entry which is preliminary data.</text>
</comment>
<name>A0AAN6EN28_EXODE</name>
<dbReference type="InterPro" id="IPR011009">
    <property type="entry name" value="Kinase-like_dom_sf"/>
</dbReference>
<dbReference type="Gene3D" id="3.30.200.20">
    <property type="entry name" value="Phosphorylase Kinase, domain 1"/>
    <property type="match status" value="1"/>
</dbReference>
<gene>
    <name evidence="4" type="ORF">HRR80_007934</name>
</gene>
<dbReference type="Proteomes" id="UP001161757">
    <property type="component" value="Unassembled WGS sequence"/>
</dbReference>
<dbReference type="SMART" id="SM00220">
    <property type="entry name" value="S_TKc"/>
    <property type="match status" value="1"/>
</dbReference>
<evidence type="ECO:0000313" key="4">
    <source>
        <dbReference type="EMBL" id="KAJ8988159.1"/>
    </source>
</evidence>
<feature type="region of interest" description="Disordered" evidence="2">
    <location>
        <begin position="803"/>
        <end position="849"/>
    </location>
</feature>
<feature type="compositionally biased region" description="Polar residues" evidence="2">
    <location>
        <begin position="107"/>
        <end position="117"/>
    </location>
</feature>
<dbReference type="EMBL" id="JAJGCB010000020">
    <property type="protein sequence ID" value="KAJ8988159.1"/>
    <property type="molecule type" value="Genomic_DNA"/>
</dbReference>
<dbReference type="PROSITE" id="PS00107">
    <property type="entry name" value="PROTEIN_KINASE_ATP"/>
    <property type="match status" value="1"/>
</dbReference>
<proteinExistence type="predicted"/>
<feature type="binding site" evidence="1">
    <location>
        <position position="495"/>
    </location>
    <ligand>
        <name>ATP</name>
        <dbReference type="ChEBI" id="CHEBI:30616"/>
    </ligand>
</feature>
<dbReference type="PANTHER" id="PTHR24359">
    <property type="entry name" value="SERINE/THREONINE-PROTEIN KINASE SBK1"/>
    <property type="match status" value="1"/>
</dbReference>
<keyword evidence="1" id="KW-0067">ATP-binding</keyword>
<sequence>MGKIKSSIKRLFSNHHTSNGGAGPSEAPAAMEPSTRLQQHAQHRRLSNTQPALPQGTATPASTPARPSHVLGVNPSTRTRRGDTAAAHIRGDDVEASESSTADRSRVPSVSIQQASDHLSEAPAPTSPNYLHPRGHYSRSSSIRSGRSPERPFEITEDENLPRILPAQTPCKLRITFDGRGDRNDRHDIVLESSEAWTEPASYKGLNKQISERLKAHKQSILQQPENVGIEVYRRHGSCLVVGIRNEGPYFIIEDFDAEVLEQRAVQNICGFVHQRPFEPFRLEICLHFSSIRKTPQESYGKYSQMVVDEIESKMSDNNFLDQGFLPRVHRDQMTTAHIIEKIIGEDPPQRFVQNPTLLRSEIVQRGASILFIACVCSHLKVDHILHLILEHKYNDTRLPQTGEARCKTLQSCDIYVKRLLKCVKAFFARIIQCDGKRHGLEDTDVMPILNIPDEAQGTGETKLGQGSYGSVTAVAIDPSHHDLTGDPDRTFALKKFSDQGELGRSFEREFSMLERLFRKQHPHMVSHITSWTQKGHHYILYPRAARNLRTHMHEHASPGRNGVNTAWLLRQFNGLSSGLRTIHEMTEETPSYTSATTAQKPRNHFVYGYHHDLKPENVLIFEHIRGKNPVFKLSDYGAGKFHIRPKNEIDKPSQQSSDLRGTMSYYGPELRGAKTRPFDIWALACVYLETIIWFTLPHGELNQFVSERLQQSSRSPGWEDDFYWTGTGIHNAELRPAVRSYVDLVRKELDKDPESPNLLGSVLDLIMECFQIKPENRPKIEVLCERLDELQEKAELMAKRVEHEVPTPSSGQSVHSNDAVSTHENFLVRSPSHRNHTFPEDPRSQRGR</sequence>
<reference evidence="4" key="1">
    <citation type="submission" date="2023-01" db="EMBL/GenBank/DDBJ databases">
        <title>Exophiala dermititidis isolated from Cystic Fibrosis Patient.</title>
        <authorList>
            <person name="Kurbessoian T."/>
            <person name="Crocker A."/>
            <person name="Murante D."/>
            <person name="Hogan D.A."/>
            <person name="Stajich J.E."/>
        </authorList>
    </citation>
    <scope>NUCLEOTIDE SEQUENCE</scope>
    <source>
        <strain evidence="4">Ex8</strain>
    </source>
</reference>
<organism evidence="4 5">
    <name type="scientific">Exophiala dermatitidis</name>
    <name type="common">Black yeast-like fungus</name>
    <name type="synonym">Wangiella dermatitidis</name>
    <dbReference type="NCBI Taxonomy" id="5970"/>
    <lineage>
        <taxon>Eukaryota</taxon>
        <taxon>Fungi</taxon>
        <taxon>Dikarya</taxon>
        <taxon>Ascomycota</taxon>
        <taxon>Pezizomycotina</taxon>
        <taxon>Eurotiomycetes</taxon>
        <taxon>Chaetothyriomycetidae</taxon>
        <taxon>Chaetothyriales</taxon>
        <taxon>Herpotrichiellaceae</taxon>
        <taxon>Exophiala</taxon>
    </lineage>
</organism>